<reference evidence="1 2" key="1">
    <citation type="journal article" date="2008" name="J. Biotechnol.">
        <title>The genome of Xanthomonas campestris pv. campestris B100 and its use for the reconstruction of metabolic pathways involved in xanthan biosynthesis.</title>
        <authorList>
            <person name="Vorholter F.J."/>
            <person name="Schneiker S."/>
            <person name="Goesmann A."/>
            <person name="Krause L."/>
            <person name="Bekel T."/>
            <person name="Kaiser O."/>
            <person name="Linke B."/>
            <person name="Patschkowski T."/>
            <person name="Ruckert C."/>
            <person name="Schmid J."/>
            <person name="Sidhu V.K."/>
            <person name="Sieber V."/>
            <person name="Tauch A."/>
            <person name="Watt S.A."/>
            <person name="Weisshaar B."/>
            <person name="Becker A."/>
            <person name="Niehaus K."/>
            <person name="Puhler A."/>
        </authorList>
    </citation>
    <scope>NUCLEOTIDE SEQUENCE [LARGE SCALE GENOMIC DNA]</scope>
    <source>
        <strain evidence="1 2">B100</strain>
    </source>
</reference>
<dbReference type="HOGENOM" id="CLU_1510041_0_0_6"/>
<dbReference type="Proteomes" id="UP000001188">
    <property type="component" value="Chromosome"/>
</dbReference>
<evidence type="ECO:0000313" key="2">
    <source>
        <dbReference type="Proteomes" id="UP000001188"/>
    </source>
</evidence>
<evidence type="ECO:0000313" key="1">
    <source>
        <dbReference type="EMBL" id="CAP52359.1"/>
    </source>
</evidence>
<sequence length="178" mass="19672">MLAALKRRHQRDCAIARQARLTPEIGISPRTRKFLRTAPNRLAIAHYVGSPLYARRSHFSTGVLNLSGAGRIEGFDCTASRRCPGRPRPGVIRMTLIVGLLLSLCPTHCPGPLPTAALRLSLSPQRVEACVLPASSAATPRCVHVPSPSHWGAVRTLRDSWQAVFDLREYQAMHLQRR</sequence>
<name>B0RWZ3_XANCB</name>
<dbReference type="AlphaFoldDB" id="B0RWZ3"/>
<accession>B0RWZ3</accession>
<gene>
    <name evidence="1" type="ORF">XCCB100_2996</name>
</gene>
<proteinExistence type="predicted"/>
<protein>
    <submittedName>
        <fullName evidence="1">Uncharacterized protein</fullName>
    </submittedName>
</protein>
<dbReference type="EMBL" id="AM920689">
    <property type="protein sequence ID" value="CAP52359.1"/>
    <property type="molecule type" value="Genomic_DNA"/>
</dbReference>
<organism evidence="1 2">
    <name type="scientific">Xanthomonas campestris pv. campestris (strain B100)</name>
    <dbReference type="NCBI Taxonomy" id="509169"/>
    <lineage>
        <taxon>Bacteria</taxon>
        <taxon>Pseudomonadati</taxon>
        <taxon>Pseudomonadota</taxon>
        <taxon>Gammaproteobacteria</taxon>
        <taxon>Lysobacterales</taxon>
        <taxon>Lysobacteraceae</taxon>
        <taxon>Xanthomonas</taxon>
    </lineage>
</organism>
<dbReference type="KEGG" id="xca:xcc-b100_2996"/>